<dbReference type="InterPro" id="IPR002645">
    <property type="entry name" value="STAS_dom"/>
</dbReference>
<reference evidence="7 8" key="1">
    <citation type="submission" date="2017-04" db="EMBL/GenBank/DDBJ databases">
        <title>High diversity of culturable Acinetobacter species in natural soil and water ecosystems.</title>
        <authorList>
            <person name="Nemec A."/>
            <person name="Radolfova-Krizova L."/>
        </authorList>
    </citation>
    <scope>NUCLEOTIDE SEQUENCE [LARGE SCALE GENOMIC DNA]</scope>
    <source>
        <strain evidence="7 8">ANC 4999</strain>
    </source>
</reference>
<dbReference type="RefSeq" id="WP_086203718.1">
    <property type="nucleotide sequence ID" value="NZ_NEGB01000005.1"/>
</dbReference>
<comment type="subcellular location">
    <subcellularLocation>
        <location evidence="1">Membrane</location>
        <topology evidence="1">Multi-pass membrane protein</topology>
    </subcellularLocation>
</comment>
<evidence type="ECO:0000256" key="4">
    <source>
        <dbReference type="ARBA" id="ARBA00023136"/>
    </source>
</evidence>
<comment type="caution">
    <text evidence="7">The sequence shown here is derived from an EMBL/GenBank/DDBJ whole genome shotgun (WGS) entry which is preliminary data.</text>
</comment>
<organism evidence="7 8">
    <name type="scientific">Acinetobacter silvestris</name>
    <dbReference type="NCBI Taxonomy" id="1977882"/>
    <lineage>
        <taxon>Bacteria</taxon>
        <taxon>Pseudomonadati</taxon>
        <taxon>Pseudomonadota</taxon>
        <taxon>Gammaproteobacteria</taxon>
        <taxon>Moraxellales</taxon>
        <taxon>Moraxellaceae</taxon>
        <taxon>Acinetobacter</taxon>
    </lineage>
</organism>
<dbReference type="STRING" id="1977882.B9T28_09345"/>
<dbReference type="InterPro" id="IPR011547">
    <property type="entry name" value="SLC26A/SulP_dom"/>
</dbReference>
<dbReference type="Pfam" id="PF01740">
    <property type="entry name" value="STAS"/>
    <property type="match status" value="1"/>
</dbReference>
<accession>A0A1Y3CFV1</accession>
<dbReference type="InterPro" id="IPR036513">
    <property type="entry name" value="STAS_dom_sf"/>
</dbReference>
<dbReference type="EMBL" id="NEGB01000005">
    <property type="protein sequence ID" value="OTG64995.1"/>
    <property type="molecule type" value="Genomic_DNA"/>
</dbReference>
<gene>
    <name evidence="7" type="ORF">B9T28_09345</name>
</gene>
<evidence type="ECO:0000313" key="7">
    <source>
        <dbReference type="EMBL" id="OTG64995.1"/>
    </source>
</evidence>
<feature type="transmembrane region" description="Helical" evidence="5">
    <location>
        <begin position="346"/>
        <end position="363"/>
    </location>
</feature>
<dbReference type="InterPro" id="IPR001902">
    <property type="entry name" value="SLC26A/SulP_fam"/>
</dbReference>
<name>A0A1Y3CFV1_9GAMM</name>
<feature type="transmembrane region" description="Helical" evidence="5">
    <location>
        <begin position="30"/>
        <end position="54"/>
    </location>
</feature>
<feature type="transmembrane region" description="Helical" evidence="5">
    <location>
        <begin position="222"/>
        <end position="241"/>
    </location>
</feature>
<evidence type="ECO:0000256" key="3">
    <source>
        <dbReference type="ARBA" id="ARBA00022989"/>
    </source>
</evidence>
<dbReference type="Proteomes" id="UP000242765">
    <property type="component" value="Unassembled WGS sequence"/>
</dbReference>
<sequence length="584" mass="64342">MAHSKFKVLTFLPAWQWLKDYDSPTFKADLLASLIVIAMLVPQGMAYAIVAGLPPITGLYASILPMIIYALIGGSSTLSIGPVALISMMTFATLSPLFEVGSAIYIQAACLLALMVGIISFLLGIFKFGFLIRLISHPVIKSFIIASAVLIAFSQIKLLFDIPLKADNISSFIVSTWQYFPYTNIATFVFGMISILFLVLTPKLLNSAFFSKKVSSAVRSNLTKALPLILVFASILLVHFAHLDHLGIKTVGEIPSEFPPINMPYWSWALIVKLFPGAVMIAMVSFVESISIAQATAFQKRKNLNSNQELIALGLANIGAGLSSSFPVTGSLSRTVVNADAGAKTPMAGVISSIFIIIVSLYFTGLFRELPLAILAATIMVSIWKLVDFKPFFETWHYSKADGIAMWVTFFGVLCFDISTGLIIGVISTFILLLWRISRPHIAVIGLIQDTQHFRNISRHNVITNPQIVSIRIDESLTFLNANALMEFIIAEVSQNTLLKHVIINCSSISSIDLSALETLEEINEELLKLDIQLHFSEVKGPVMDKLQHSKLLQHLRGKIFLSHFQAVQELEAEISYSQTSYMI</sequence>
<feature type="transmembrane region" description="Helical" evidence="5">
    <location>
        <begin position="370"/>
        <end position="387"/>
    </location>
</feature>
<evidence type="ECO:0000256" key="1">
    <source>
        <dbReference type="ARBA" id="ARBA00004141"/>
    </source>
</evidence>
<dbReference type="GO" id="GO:0055085">
    <property type="term" value="P:transmembrane transport"/>
    <property type="evidence" value="ECO:0007669"/>
    <property type="project" value="InterPro"/>
</dbReference>
<dbReference type="SUPFAM" id="SSF52091">
    <property type="entry name" value="SpoIIaa-like"/>
    <property type="match status" value="1"/>
</dbReference>
<dbReference type="PROSITE" id="PS50801">
    <property type="entry name" value="STAS"/>
    <property type="match status" value="1"/>
</dbReference>
<dbReference type="Pfam" id="PF00916">
    <property type="entry name" value="Sulfate_transp"/>
    <property type="match status" value="1"/>
</dbReference>
<evidence type="ECO:0000256" key="2">
    <source>
        <dbReference type="ARBA" id="ARBA00022692"/>
    </source>
</evidence>
<dbReference type="GO" id="GO:0016020">
    <property type="term" value="C:membrane"/>
    <property type="evidence" value="ECO:0007669"/>
    <property type="project" value="UniProtKB-SubCell"/>
</dbReference>
<protein>
    <submittedName>
        <fullName evidence="7">Sodium-independent anion transporter</fullName>
    </submittedName>
</protein>
<dbReference type="NCBIfam" id="TIGR00815">
    <property type="entry name" value="sulP"/>
    <property type="match status" value="1"/>
</dbReference>
<keyword evidence="2 5" id="KW-0812">Transmembrane</keyword>
<dbReference type="CDD" id="cd07042">
    <property type="entry name" value="STAS_SulP_like_sulfate_transporter"/>
    <property type="match status" value="1"/>
</dbReference>
<proteinExistence type="predicted"/>
<evidence type="ECO:0000259" key="6">
    <source>
        <dbReference type="PROSITE" id="PS50801"/>
    </source>
</evidence>
<feature type="transmembrane region" description="Helical" evidence="5">
    <location>
        <begin position="138"/>
        <end position="160"/>
    </location>
</feature>
<feature type="transmembrane region" description="Helical" evidence="5">
    <location>
        <begin position="407"/>
        <end position="435"/>
    </location>
</feature>
<keyword evidence="4 5" id="KW-0472">Membrane</keyword>
<dbReference type="AlphaFoldDB" id="A0A1Y3CFV1"/>
<feature type="transmembrane region" description="Helical" evidence="5">
    <location>
        <begin position="180"/>
        <end position="201"/>
    </location>
</feature>
<feature type="transmembrane region" description="Helical" evidence="5">
    <location>
        <begin position="66"/>
        <end position="92"/>
    </location>
</feature>
<evidence type="ECO:0000256" key="5">
    <source>
        <dbReference type="SAM" id="Phobius"/>
    </source>
</evidence>
<feature type="domain" description="STAS" evidence="6">
    <location>
        <begin position="458"/>
        <end position="578"/>
    </location>
</feature>
<feature type="transmembrane region" description="Helical" evidence="5">
    <location>
        <begin position="265"/>
        <end position="287"/>
    </location>
</feature>
<keyword evidence="3 5" id="KW-1133">Transmembrane helix</keyword>
<keyword evidence="8" id="KW-1185">Reference proteome</keyword>
<dbReference type="PANTHER" id="PTHR11814">
    <property type="entry name" value="SULFATE TRANSPORTER"/>
    <property type="match status" value="1"/>
</dbReference>
<feature type="transmembrane region" description="Helical" evidence="5">
    <location>
        <begin position="104"/>
        <end position="126"/>
    </location>
</feature>
<dbReference type="OrthoDB" id="9769739at2"/>
<dbReference type="Gene3D" id="3.30.750.24">
    <property type="entry name" value="STAS domain"/>
    <property type="match status" value="1"/>
</dbReference>
<evidence type="ECO:0000313" key="8">
    <source>
        <dbReference type="Proteomes" id="UP000242765"/>
    </source>
</evidence>
<feature type="transmembrane region" description="Helical" evidence="5">
    <location>
        <begin position="308"/>
        <end position="326"/>
    </location>
</feature>